<keyword evidence="3" id="KW-0175">Coiled coil</keyword>
<evidence type="ECO:0000259" key="5">
    <source>
        <dbReference type="PROSITE" id="PS50102"/>
    </source>
</evidence>
<feature type="coiled-coil region" evidence="3">
    <location>
        <begin position="216"/>
        <end position="298"/>
    </location>
</feature>
<dbReference type="InterPro" id="IPR012677">
    <property type="entry name" value="Nucleotide-bd_a/b_plait_sf"/>
</dbReference>
<dbReference type="InParanoid" id="H0EVQ9"/>
<sequence length="486" mass="54028">MLFPEEDSEHLKQWLVTRLGQTSDADADVLADYVLALLSNDGDTETVRNLCMAEIPDFVQDNPTQFISDLFDAIHYKSYLPGAPAPPQRQTSMPFAPPTGPSIENIPEESFSEEAVREFFSQFGEIVDVSMRPYKRLSIVKYDSWDAAQAAYGSPKVIFDNRFVKVYWYTTPDALPQPPASATSANGAPKRETNSQGPVPARDTDEPMIDPEEFARKQEEAQKVHDEKAKKKLEMEAARKELEKRQEELNRVRAEETRKLKEKLEAKAKLNGDAGAPTDAKTSQTEALKAQLAKLEAEAASLGLPGLDQPLPDEGYGYRGRGGRGRGYRGRGTFAPRGFRGGRGRGGAPFVGGGAYKLDNRPKKIAVSGVDFTEMGSDEALRSHLLGIGDFTSLDPTPSTTTITFKDRFTAEKFMNSAHDEIPGVGKVEMKWVTEPLPTPVKREEGEVDMKDVGAERVREREIKREEREREENLDYEVAGDEDYIG</sequence>
<gene>
    <name evidence="6" type="ORF">M7I_6863</name>
</gene>
<dbReference type="AlphaFoldDB" id="H0EVQ9"/>
<dbReference type="InterPro" id="IPR002483">
    <property type="entry name" value="PWI_dom"/>
</dbReference>
<evidence type="ECO:0000256" key="3">
    <source>
        <dbReference type="SAM" id="Coils"/>
    </source>
</evidence>
<dbReference type="InterPro" id="IPR035979">
    <property type="entry name" value="RBD_domain_sf"/>
</dbReference>
<protein>
    <submittedName>
        <fullName evidence="6">Putative Uncharacterized RNA-binding protein</fullName>
    </submittedName>
</protein>
<dbReference type="InterPro" id="IPR045137">
    <property type="entry name" value="RBM26/27"/>
</dbReference>
<evidence type="ECO:0000313" key="6">
    <source>
        <dbReference type="EMBL" id="EHK97354.1"/>
    </source>
</evidence>
<dbReference type="EMBL" id="AGUE01000196">
    <property type="protein sequence ID" value="EHK97354.1"/>
    <property type="molecule type" value="Genomic_DNA"/>
</dbReference>
<comment type="caution">
    <text evidence="6">The sequence shown here is derived from an EMBL/GenBank/DDBJ whole genome shotgun (WGS) entry which is preliminary data.</text>
</comment>
<dbReference type="SUPFAM" id="SSF54928">
    <property type="entry name" value="RNA-binding domain, RBD"/>
    <property type="match status" value="1"/>
</dbReference>
<dbReference type="Pfam" id="PF01480">
    <property type="entry name" value="PWI"/>
    <property type="match status" value="1"/>
</dbReference>
<dbReference type="PROSITE" id="PS50102">
    <property type="entry name" value="RRM"/>
    <property type="match status" value="1"/>
</dbReference>
<evidence type="ECO:0000256" key="1">
    <source>
        <dbReference type="ARBA" id="ARBA00022884"/>
    </source>
</evidence>
<proteinExistence type="predicted"/>
<dbReference type="PANTHER" id="PTHR14398">
    <property type="entry name" value="RNA RECOGNITION RRM/RNP DOMAIN"/>
    <property type="match status" value="1"/>
</dbReference>
<dbReference type="InterPro" id="IPR000504">
    <property type="entry name" value="RRM_dom"/>
</dbReference>
<dbReference type="Proteomes" id="UP000005446">
    <property type="component" value="Unassembled WGS sequence"/>
</dbReference>
<evidence type="ECO:0000256" key="4">
    <source>
        <dbReference type="SAM" id="MobiDB-lite"/>
    </source>
</evidence>
<feature type="compositionally biased region" description="Basic and acidic residues" evidence="4">
    <location>
        <begin position="461"/>
        <end position="473"/>
    </location>
</feature>
<dbReference type="CDD" id="cd12257">
    <property type="entry name" value="RRM1_RBM26_like"/>
    <property type="match status" value="1"/>
</dbReference>
<feature type="compositionally biased region" description="Acidic residues" evidence="4">
    <location>
        <begin position="474"/>
        <end position="486"/>
    </location>
</feature>
<reference evidence="6 7" key="1">
    <citation type="journal article" date="2012" name="Eukaryot. Cell">
        <title>Genome sequence of the fungus Glarea lozoyensis: the first genome sequence of a species from the Helotiaceae family.</title>
        <authorList>
            <person name="Youssar L."/>
            <person name="Gruening B.A."/>
            <person name="Erxleben A."/>
            <person name="Guenther S."/>
            <person name="Huettel W."/>
        </authorList>
    </citation>
    <scope>NUCLEOTIDE SEQUENCE [LARGE SCALE GENOMIC DNA]</scope>
    <source>
        <strain evidence="7">ATCC 74030 / MF5533</strain>
    </source>
</reference>
<feature type="region of interest" description="Disordered" evidence="4">
    <location>
        <begin position="318"/>
        <end position="341"/>
    </location>
</feature>
<feature type="region of interest" description="Disordered" evidence="4">
    <location>
        <begin position="175"/>
        <end position="207"/>
    </location>
</feature>
<accession>H0EVQ9</accession>
<dbReference type="Pfam" id="PF00076">
    <property type="entry name" value="RRM_1"/>
    <property type="match status" value="1"/>
</dbReference>
<organism evidence="6 7">
    <name type="scientific">Glarea lozoyensis (strain ATCC 74030 / MF5533)</name>
    <dbReference type="NCBI Taxonomy" id="1104152"/>
    <lineage>
        <taxon>Eukaryota</taxon>
        <taxon>Fungi</taxon>
        <taxon>Dikarya</taxon>
        <taxon>Ascomycota</taxon>
        <taxon>Pezizomycotina</taxon>
        <taxon>Leotiomycetes</taxon>
        <taxon>Helotiales</taxon>
        <taxon>Helotiaceae</taxon>
        <taxon>Glarea</taxon>
    </lineage>
</organism>
<dbReference type="GO" id="GO:0003723">
    <property type="term" value="F:RNA binding"/>
    <property type="evidence" value="ECO:0007669"/>
    <property type="project" value="UniProtKB-UniRule"/>
</dbReference>
<evidence type="ECO:0000256" key="2">
    <source>
        <dbReference type="PROSITE-ProRule" id="PRU00176"/>
    </source>
</evidence>
<feature type="region of interest" description="Disordered" evidence="4">
    <location>
        <begin position="461"/>
        <end position="486"/>
    </location>
</feature>
<dbReference type="OrthoDB" id="443401at2759"/>
<keyword evidence="7" id="KW-1185">Reference proteome</keyword>
<dbReference type="Gene3D" id="3.30.70.330">
    <property type="match status" value="1"/>
</dbReference>
<dbReference type="GO" id="GO:0005634">
    <property type="term" value="C:nucleus"/>
    <property type="evidence" value="ECO:0007669"/>
    <property type="project" value="TreeGrafter"/>
</dbReference>
<dbReference type="PANTHER" id="PTHR14398:SF0">
    <property type="entry name" value="ZINC FINGER PROTEIN SWM"/>
    <property type="match status" value="1"/>
</dbReference>
<keyword evidence="1 2" id="KW-0694">RNA-binding</keyword>
<dbReference type="HOGENOM" id="CLU_017928_1_0_1"/>
<feature type="domain" description="RRM" evidence="5">
    <location>
        <begin position="103"/>
        <end position="171"/>
    </location>
</feature>
<name>H0EVQ9_GLAL7</name>
<evidence type="ECO:0000313" key="7">
    <source>
        <dbReference type="Proteomes" id="UP000005446"/>
    </source>
</evidence>